<reference evidence="1 2" key="1">
    <citation type="submission" date="2018-08" db="EMBL/GenBank/DDBJ databases">
        <title>Recombination of ecologically and evolutionarily significant loci maintains genetic cohesion in the Pseudomonas syringae species complex.</title>
        <authorList>
            <person name="Dillon M."/>
            <person name="Thakur S."/>
            <person name="Almeida R.N.D."/>
            <person name="Weir B.S."/>
            <person name="Guttman D.S."/>
        </authorList>
    </citation>
    <scope>NUCLEOTIDE SEQUENCE [LARGE SCALE GENOMIC DNA]</scope>
    <source>
        <strain evidence="1 2">19322</strain>
    </source>
</reference>
<comment type="caution">
    <text evidence="1">The sequence shown here is derived from an EMBL/GenBank/DDBJ whole genome shotgun (WGS) entry which is preliminary data.</text>
</comment>
<protein>
    <recommendedName>
        <fullName evidence="3">Type VI secretion system baseplate subunit TssK</fullName>
    </recommendedName>
</protein>
<gene>
    <name evidence="1" type="ORF">ALQ94_02054</name>
</gene>
<dbReference type="Proteomes" id="UP000277952">
    <property type="component" value="Unassembled WGS sequence"/>
</dbReference>
<sequence>MIDVDLQQLVKALDAPTRNELEGAAGRCVSRGSGQILVEDMLPGLLERPDGMLMRALSDADVSTAEFAGLILVPVEHSANRTPVFAAELVQWFQDALLIASLDLGQSHIDQAALILALLRPQHFQHNDRYYDHQLKVRTRLAGAFNWGFTALEIDPQFLGSGQIVLNQASGIFPDGSVFDIGDRERPLALDIAPNTSNLSVYVALPIVAGNCIEARSQEQPDVFARFTAYAASVADSNAGEGSSTPVVCARPEFRLLLGEPQGEHTYVMLKLCHILICSPDKAITLDAEYSATFVNAGGSRYLMSCLKEVTSLLQHRGDVIATRISSRGQASDAEVGDFMMLQLINRSALVLQHYLETRHLHPEELYRLLLTLLGELATFGAETRRPRLESSYQHTDQAATFRSVMLAIRQLLSMVVEQHALELELQPRQYGVLVSPRIDRELLGTASFVLAARAQCDAEELRVRLPSHLKVGSVESIRELVALHLPGIRLRPLPVAPRQIPFHANKTYFVLDIDDQAQIGIDKSGGFAFHVSGEFSGLELQFWAIRN</sequence>
<dbReference type="PANTHER" id="PTHR35566:SF1">
    <property type="entry name" value="TYPE VI SECRETION SYSTEM BASEPLATE COMPONENT TSSK1"/>
    <property type="match status" value="1"/>
</dbReference>
<evidence type="ECO:0000313" key="1">
    <source>
        <dbReference type="EMBL" id="RML48829.1"/>
    </source>
</evidence>
<dbReference type="Pfam" id="PF05936">
    <property type="entry name" value="T6SS_VasE"/>
    <property type="match status" value="1"/>
</dbReference>
<dbReference type="EMBL" id="RBNS01000288">
    <property type="protein sequence ID" value="RML48829.1"/>
    <property type="molecule type" value="Genomic_DNA"/>
</dbReference>
<organism evidence="1 2">
    <name type="scientific">Pseudomonas amygdali pv. morsprunorum</name>
    <dbReference type="NCBI Taxonomy" id="129138"/>
    <lineage>
        <taxon>Bacteria</taxon>
        <taxon>Pseudomonadati</taxon>
        <taxon>Pseudomonadota</taxon>
        <taxon>Gammaproteobacteria</taxon>
        <taxon>Pseudomonadales</taxon>
        <taxon>Pseudomonadaceae</taxon>
        <taxon>Pseudomonas</taxon>
        <taxon>Pseudomonas amygdali</taxon>
    </lineage>
</organism>
<dbReference type="PANTHER" id="PTHR35566">
    <property type="entry name" value="BLR3599 PROTEIN"/>
    <property type="match status" value="1"/>
</dbReference>
<proteinExistence type="predicted"/>
<accession>A0A3M2WBC3</accession>
<dbReference type="SUPFAM" id="SSF81923">
    <property type="entry name" value="Double Clp-N motif"/>
    <property type="match status" value="1"/>
</dbReference>
<dbReference type="Gene3D" id="1.10.1780.10">
    <property type="entry name" value="Clp, N-terminal domain"/>
    <property type="match status" value="1"/>
</dbReference>
<evidence type="ECO:0008006" key="3">
    <source>
        <dbReference type="Google" id="ProtNLM"/>
    </source>
</evidence>
<evidence type="ECO:0000313" key="2">
    <source>
        <dbReference type="Proteomes" id="UP000277952"/>
    </source>
</evidence>
<dbReference type="InterPro" id="IPR010263">
    <property type="entry name" value="T6SS_TssK"/>
</dbReference>
<name>A0A3M2WBC3_PSEA0</name>
<dbReference type="AlphaFoldDB" id="A0A3M2WBC3"/>
<dbReference type="RefSeq" id="WP_005738522.1">
    <property type="nucleotide sequence ID" value="NZ_LIIA01000224.1"/>
</dbReference>
<dbReference type="NCBIfam" id="TIGR03353">
    <property type="entry name" value="VI_chp_4"/>
    <property type="match status" value="1"/>
</dbReference>
<dbReference type="InterPro" id="IPR036628">
    <property type="entry name" value="Clp_N_dom_sf"/>
</dbReference>